<accession>A0AAQ3MXX8</accession>
<dbReference type="Pfam" id="PF01095">
    <property type="entry name" value="Pectinesterase"/>
    <property type="match status" value="1"/>
</dbReference>
<keyword evidence="6" id="KW-0378">Hydrolase</keyword>
<dbReference type="EC" id="3.1.1.11" evidence="4"/>
<dbReference type="SUPFAM" id="SSF51126">
    <property type="entry name" value="Pectin lyase-like"/>
    <property type="match status" value="2"/>
</dbReference>
<evidence type="ECO:0000256" key="4">
    <source>
        <dbReference type="ARBA" id="ARBA00013229"/>
    </source>
</evidence>
<dbReference type="EMBL" id="CP144692">
    <property type="protein sequence ID" value="WVY99186.1"/>
    <property type="molecule type" value="Genomic_DNA"/>
</dbReference>
<dbReference type="AlphaFoldDB" id="A0AAQ3MXX8"/>
<reference evidence="10 11" key="1">
    <citation type="journal article" date="2023" name="Life. Sci Alliance">
        <title>Evolutionary insights into 3D genome organization and epigenetic landscape of Vigna mungo.</title>
        <authorList>
            <person name="Junaid A."/>
            <person name="Singh B."/>
            <person name="Bhatia S."/>
        </authorList>
    </citation>
    <scope>NUCLEOTIDE SEQUENCE [LARGE SCALE GENOMIC DNA]</scope>
    <source>
        <strain evidence="10">Urdbean</strain>
    </source>
</reference>
<comment type="similarity">
    <text evidence="3">Belongs to the pectinesterase family.</text>
</comment>
<feature type="chain" id="PRO_5042956922" description="pectinesterase" evidence="8">
    <location>
        <begin position="25"/>
        <end position="286"/>
    </location>
</feature>
<dbReference type="InterPro" id="IPR011050">
    <property type="entry name" value="Pectin_lyase_fold/virulence"/>
</dbReference>
<evidence type="ECO:0000313" key="11">
    <source>
        <dbReference type="Proteomes" id="UP001374535"/>
    </source>
</evidence>
<evidence type="ECO:0000313" key="10">
    <source>
        <dbReference type="EMBL" id="WVY99186.1"/>
    </source>
</evidence>
<dbReference type="GO" id="GO:0042545">
    <property type="term" value="P:cell wall modification"/>
    <property type="evidence" value="ECO:0007669"/>
    <property type="project" value="InterPro"/>
</dbReference>
<protein>
    <recommendedName>
        <fullName evidence="4">pectinesterase</fullName>
        <ecNumber evidence="4">3.1.1.11</ecNumber>
    </recommendedName>
</protein>
<dbReference type="Proteomes" id="UP001374535">
    <property type="component" value="Chromosome 9"/>
</dbReference>
<dbReference type="PANTHER" id="PTHR31321:SF81">
    <property type="entry name" value="PECTINESTERASE"/>
    <property type="match status" value="1"/>
</dbReference>
<evidence type="ECO:0000256" key="5">
    <source>
        <dbReference type="ARBA" id="ARBA00022512"/>
    </source>
</evidence>
<gene>
    <name evidence="10" type="ORF">V8G54_031337</name>
</gene>
<evidence type="ECO:0000256" key="6">
    <source>
        <dbReference type="ARBA" id="ARBA00022801"/>
    </source>
</evidence>
<organism evidence="10 11">
    <name type="scientific">Vigna mungo</name>
    <name type="common">Black gram</name>
    <name type="synonym">Phaseolus mungo</name>
    <dbReference type="NCBI Taxonomy" id="3915"/>
    <lineage>
        <taxon>Eukaryota</taxon>
        <taxon>Viridiplantae</taxon>
        <taxon>Streptophyta</taxon>
        <taxon>Embryophyta</taxon>
        <taxon>Tracheophyta</taxon>
        <taxon>Spermatophyta</taxon>
        <taxon>Magnoliopsida</taxon>
        <taxon>eudicotyledons</taxon>
        <taxon>Gunneridae</taxon>
        <taxon>Pentapetalae</taxon>
        <taxon>rosids</taxon>
        <taxon>fabids</taxon>
        <taxon>Fabales</taxon>
        <taxon>Fabaceae</taxon>
        <taxon>Papilionoideae</taxon>
        <taxon>50 kb inversion clade</taxon>
        <taxon>NPAAA clade</taxon>
        <taxon>indigoferoid/millettioid clade</taxon>
        <taxon>Phaseoleae</taxon>
        <taxon>Vigna</taxon>
    </lineage>
</organism>
<keyword evidence="7" id="KW-0063">Aspartyl esterase</keyword>
<dbReference type="Gene3D" id="2.160.20.10">
    <property type="entry name" value="Single-stranded right-handed beta-helix, Pectin lyase-like"/>
    <property type="match status" value="2"/>
</dbReference>
<feature type="signal peptide" evidence="8">
    <location>
        <begin position="1"/>
        <end position="24"/>
    </location>
</feature>
<comment type="subcellular location">
    <subcellularLocation>
        <location evidence="1">Secreted</location>
        <location evidence="1">Cell wall</location>
    </subcellularLocation>
</comment>
<feature type="domain" description="Pectinesterase catalytic" evidence="9">
    <location>
        <begin position="67"/>
        <end position="189"/>
    </location>
</feature>
<proteinExistence type="inferred from homology"/>
<dbReference type="PANTHER" id="PTHR31321">
    <property type="entry name" value="ACYL-COA THIOESTER HYDROLASE YBHC-RELATED"/>
    <property type="match status" value="1"/>
</dbReference>
<evidence type="ECO:0000256" key="1">
    <source>
        <dbReference type="ARBA" id="ARBA00004191"/>
    </source>
</evidence>
<evidence type="ECO:0000259" key="9">
    <source>
        <dbReference type="Pfam" id="PF01095"/>
    </source>
</evidence>
<dbReference type="GO" id="GO:0030599">
    <property type="term" value="F:pectinesterase activity"/>
    <property type="evidence" value="ECO:0007669"/>
    <property type="project" value="UniProtKB-EC"/>
</dbReference>
<evidence type="ECO:0000256" key="7">
    <source>
        <dbReference type="ARBA" id="ARBA00023085"/>
    </source>
</evidence>
<dbReference type="InterPro" id="IPR012334">
    <property type="entry name" value="Pectin_lyas_fold"/>
</dbReference>
<keyword evidence="5" id="KW-0134">Cell wall</keyword>
<evidence type="ECO:0000256" key="8">
    <source>
        <dbReference type="SAM" id="SignalP"/>
    </source>
</evidence>
<evidence type="ECO:0000256" key="3">
    <source>
        <dbReference type="ARBA" id="ARBA00008891"/>
    </source>
</evidence>
<comment type="pathway">
    <text evidence="2">Glycan metabolism; pectin degradation; 2-dehydro-3-deoxy-D-gluconate from pectin: step 1/5.</text>
</comment>
<keyword evidence="11" id="KW-1185">Reference proteome</keyword>
<dbReference type="GO" id="GO:0045490">
    <property type="term" value="P:pectin catabolic process"/>
    <property type="evidence" value="ECO:0007669"/>
    <property type="project" value="TreeGrafter"/>
</dbReference>
<sequence length="286" mass="31373">MVSKTHSQLILFLFLLSSLNITSSSYTHDAANFDKWVSRNVKKYEERKSILKTKVKLRQAESNKAIITVIQDGSGDFKTISEALNSIPPRNTRRVIVSISPGVYREKVMIPRTMAFVTLSGNAGNPPTITGNDTASASGRNGTPLGTFQSATVAVDASYFVAINIKFENSAPHEIGRRGEQGVALRSQEPKLLFTIAVSVELKILSMIIKVFISSTTAIFKVLSISSSVLPDPFTRRVYYGEYMCSGPGANLAGRVPWTRVLTDEEAKPFIGTQFIEGDTWLINTS</sequence>
<name>A0AAQ3MXX8_VIGMU</name>
<keyword evidence="8" id="KW-0732">Signal</keyword>
<dbReference type="InterPro" id="IPR000070">
    <property type="entry name" value="Pectinesterase_cat"/>
</dbReference>
<evidence type="ECO:0000256" key="2">
    <source>
        <dbReference type="ARBA" id="ARBA00005184"/>
    </source>
</evidence>
<keyword evidence="5" id="KW-0964">Secreted</keyword>